<dbReference type="Pfam" id="PF09990">
    <property type="entry name" value="DUF2231"/>
    <property type="match status" value="1"/>
</dbReference>
<organism evidence="3 4">
    <name type="scientific">Prauserella isguenensis</name>
    <dbReference type="NCBI Taxonomy" id="1470180"/>
    <lineage>
        <taxon>Bacteria</taxon>
        <taxon>Bacillati</taxon>
        <taxon>Actinomycetota</taxon>
        <taxon>Actinomycetes</taxon>
        <taxon>Pseudonocardiales</taxon>
        <taxon>Pseudonocardiaceae</taxon>
        <taxon>Prauserella</taxon>
    </lineage>
</organism>
<comment type="caution">
    <text evidence="3">The sequence shown here is derived from an EMBL/GenBank/DDBJ whole genome shotgun (WGS) entry which is preliminary data.</text>
</comment>
<dbReference type="Proteomes" id="UP000550714">
    <property type="component" value="Unassembled WGS sequence"/>
</dbReference>
<feature type="transmembrane region" description="Helical" evidence="1">
    <location>
        <begin position="128"/>
        <end position="147"/>
    </location>
</feature>
<protein>
    <submittedName>
        <fullName evidence="3">Putative membrane protein</fullName>
    </submittedName>
</protein>
<evidence type="ECO:0000256" key="1">
    <source>
        <dbReference type="SAM" id="Phobius"/>
    </source>
</evidence>
<feature type="domain" description="DUF2231" evidence="2">
    <location>
        <begin position="9"/>
        <end position="159"/>
    </location>
</feature>
<gene>
    <name evidence="3" type="ORF">FHS23_001467</name>
</gene>
<feature type="transmembrane region" description="Helical" evidence="1">
    <location>
        <begin position="89"/>
        <end position="107"/>
    </location>
</feature>
<keyword evidence="1" id="KW-0812">Transmembrane</keyword>
<name>A0A839RZ81_9PSEU</name>
<evidence type="ECO:0000259" key="2">
    <source>
        <dbReference type="Pfam" id="PF09990"/>
    </source>
</evidence>
<accession>A0A839RZ81</accession>
<dbReference type="EMBL" id="JACHWU010000001">
    <property type="protein sequence ID" value="MBB3050472.1"/>
    <property type="molecule type" value="Genomic_DNA"/>
</dbReference>
<dbReference type="RefSeq" id="WP_183649767.1">
    <property type="nucleotide sequence ID" value="NZ_JACHWU010000001.1"/>
</dbReference>
<proteinExistence type="predicted"/>
<keyword evidence="1" id="KW-0472">Membrane</keyword>
<feature type="transmembrane region" description="Helical" evidence="1">
    <location>
        <begin position="15"/>
        <end position="34"/>
    </location>
</feature>
<sequence length="162" mass="17188">MDDTGTFLGLPLHPLLVHAVVVLVPLAVFALLLAQFWPAARGRLGLTTPFAALIVASLVPFTTAAGQSLASVVGPVPSVLEHERYGRMLLPWSIGLFLVATAQWAWFRWAATALRRAQRERAATAGSVLLGIAVIVVAVGTMTVLIVTGHSGSRSVWESVMP</sequence>
<keyword evidence="1" id="KW-1133">Transmembrane helix</keyword>
<dbReference type="InterPro" id="IPR019251">
    <property type="entry name" value="DUF2231_TM"/>
</dbReference>
<evidence type="ECO:0000313" key="4">
    <source>
        <dbReference type="Proteomes" id="UP000550714"/>
    </source>
</evidence>
<feature type="transmembrane region" description="Helical" evidence="1">
    <location>
        <begin position="46"/>
        <end position="69"/>
    </location>
</feature>
<keyword evidence="4" id="KW-1185">Reference proteome</keyword>
<reference evidence="3 4" key="1">
    <citation type="submission" date="2020-08" db="EMBL/GenBank/DDBJ databases">
        <title>Genomic Encyclopedia of Type Strains, Phase III (KMG-III): the genomes of soil and plant-associated and newly described type strains.</title>
        <authorList>
            <person name="Whitman W."/>
        </authorList>
    </citation>
    <scope>NUCLEOTIDE SEQUENCE [LARGE SCALE GENOMIC DNA]</scope>
    <source>
        <strain evidence="3 4">CECT 8577</strain>
    </source>
</reference>
<dbReference type="AlphaFoldDB" id="A0A839RZ81"/>
<evidence type="ECO:0000313" key="3">
    <source>
        <dbReference type="EMBL" id="MBB3050472.1"/>
    </source>
</evidence>